<accession>A0A4P6YB69</accession>
<dbReference type="EMBL" id="CP037933">
    <property type="protein sequence ID" value="QBN18014.1"/>
    <property type="molecule type" value="Genomic_DNA"/>
</dbReference>
<dbReference type="Proteomes" id="UP000291124">
    <property type="component" value="Chromosome"/>
</dbReference>
<protein>
    <submittedName>
        <fullName evidence="1">MoaD/ThiS family protein</fullName>
    </submittedName>
</protein>
<dbReference type="KEGG" id="fnk:E1750_04070"/>
<dbReference type="InterPro" id="IPR003749">
    <property type="entry name" value="ThiS/MoaD-like"/>
</dbReference>
<keyword evidence="2" id="KW-1185">Reference proteome</keyword>
<organism evidence="1 2">
    <name type="scientific">Flavobacterium nackdongense</name>
    <dbReference type="NCBI Taxonomy" id="2547394"/>
    <lineage>
        <taxon>Bacteria</taxon>
        <taxon>Pseudomonadati</taxon>
        <taxon>Bacteroidota</taxon>
        <taxon>Flavobacteriia</taxon>
        <taxon>Flavobacteriales</taxon>
        <taxon>Flavobacteriaceae</taxon>
        <taxon>Flavobacterium</taxon>
    </lineage>
</organism>
<dbReference type="OrthoDB" id="1191081at2"/>
<evidence type="ECO:0000313" key="1">
    <source>
        <dbReference type="EMBL" id="QBN18014.1"/>
    </source>
</evidence>
<dbReference type="RefSeq" id="WP_133275543.1">
    <property type="nucleotide sequence ID" value="NZ_CP037933.1"/>
</dbReference>
<dbReference type="Pfam" id="PF02597">
    <property type="entry name" value="ThiS"/>
    <property type="match status" value="1"/>
</dbReference>
<dbReference type="InterPro" id="IPR012675">
    <property type="entry name" value="Beta-grasp_dom_sf"/>
</dbReference>
<reference evidence="2" key="1">
    <citation type="submission" date="2019-03" db="EMBL/GenBank/DDBJ databases">
        <title>Flavobacterium sp.</title>
        <authorList>
            <person name="Kim H."/>
        </authorList>
    </citation>
    <scope>NUCLEOTIDE SEQUENCE [LARGE SCALE GENOMIC DNA]</scope>
    <source>
        <strain evidence="2">GS13</strain>
    </source>
</reference>
<name>A0A4P6YB69_9FLAO</name>
<dbReference type="Gene3D" id="3.10.20.30">
    <property type="match status" value="1"/>
</dbReference>
<evidence type="ECO:0000313" key="2">
    <source>
        <dbReference type="Proteomes" id="UP000291124"/>
    </source>
</evidence>
<proteinExistence type="predicted"/>
<dbReference type="SUPFAM" id="SSF54285">
    <property type="entry name" value="MoaD/ThiS"/>
    <property type="match status" value="1"/>
</dbReference>
<sequence>MEINLLAFGQIAEITGKSTWKISEVEDTNALIQKLEEEFPALVKMKYSIAVNKKVVQTNTIISDKDTIALLPPFSGG</sequence>
<dbReference type="InterPro" id="IPR016155">
    <property type="entry name" value="Mopterin_synth/thiamin_S_b"/>
</dbReference>
<dbReference type="AlphaFoldDB" id="A0A4P6YB69"/>
<gene>
    <name evidence="1" type="ORF">E1750_04070</name>
</gene>
<dbReference type="CDD" id="cd00754">
    <property type="entry name" value="Ubl_MoaD"/>
    <property type="match status" value="1"/>
</dbReference>